<dbReference type="InterPro" id="IPR001343">
    <property type="entry name" value="Hemolysn_Ca-bd"/>
</dbReference>
<evidence type="ECO:0000313" key="3">
    <source>
        <dbReference type="EMBL" id="MFC3321352.1"/>
    </source>
</evidence>
<dbReference type="Pfam" id="PF17963">
    <property type="entry name" value="Big_9"/>
    <property type="match status" value="2"/>
</dbReference>
<dbReference type="Proteomes" id="UP001595648">
    <property type="component" value="Unassembled WGS sequence"/>
</dbReference>
<dbReference type="Gene3D" id="2.150.10.10">
    <property type="entry name" value="Serralysin-like metalloprotease, C-terminal"/>
    <property type="match status" value="4"/>
</dbReference>
<evidence type="ECO:0000313" key="4">
    <source>
        <dbReference type="Proteomes" id="UP001595648"/>
    </source>
</evidence>
<organism evidence="3 4">
    <name type="scientific">Mesorhizobium cantuariense</name>
    <dbReference type="NCBI Taxonomy" id="1300275"/>
    <lineage>
        <taxon>Bacteria</taxon>
        <taxon>Pseudomonadati</taxon>
        <taxon>Pseudomonadota</taxon>
        <taxon>Alphaproteobacteria</taxon>
        <taxon>Hyphomicrobiales</taxon>
        <taxon>Phyllobacteriaceae</taxon>
        <taxon>Mesorhizobium</taxon>
    </lineage>
</organism>
<dbReference type="RefSeq" id="WP_378977648.1">
    <property type="nucleotide sequence ID" value="NZ_JBHRVD010000001.1"/>
</dbReference>
<dbReference type="InterPro" id="IPR011049">
    <property type="entry name" value="Serralysin-like_metalloprot_C"/>
</dbReference>
<proteinExistence type="predicted"/>
<dbReference type="PRINTS" id="PR00313">
    <property type="entry name" value="CABNDNGRPT"/>
</dbReference>
<comment type="subcellular location">
    <subcellularLocation>
        <location evidence="1">Secreted</location>
    </subcellularLocation>
</comment>
<protein>
    <submittedName>
        <fullName evidence="3">Ig-like domain-containing protein</fullName>
    </submittedName>
</protein>
<keyword evidence="2" id="KW-0964">Secreted</keyword>
<dbReference type="InterPro" id="IPR050557">
    <property type="entry name" value="RTX_toxin/Mannuronan_C5-epim"/>
</dbReference>
<comment type="caution">
    <text evidence="3">The sequence shown here is derived from an EMBL/GenBank/DDBJ whole genome shotgun (WGS) entry which is preliminary data.</text>
</comment>
<name>A0ABV7MHY9_9HYPH</name>
<dbReference type="SUPFAM" id="SSF51120">
    <property type="entry name" value="beta-Roll"/>
    <property type="match status" value="3"/>
</dbReference>
<keyword evidence="4" id="KW-1185">Reference proteome</keyword>
<accession>A0ABV7MHY9</accession>
<sequence>MEFSDVKGHIRPDIYFPDDLFNDVYLKMIESCYNGSPTVKNILDNMVTNGQFLDVVYDPGGGNRSDLGGYKIYWDAGVIDYFVTANGDMFRISDQRFFVHELGHAVGISPSDAIPNYTTPGRDYATESIIFENGVMHELGDVNERRSYTGALLEANVVGEQIDVTSDLVPNARVDTIICDIPGYNAVDLFDKVNPVLVLGLHGDDFIRAGQGNDFLYGGTGVDTIRGSDGNDFIEGGKEMAGDGSDLLIGGNGIDHLYGGAGDDILIGGRDPALWDGVPANITPSADDGDADYLAGGTGHDTYIMTGAQASGGGVSPYFDKNIGTGSAAWLKLGIGFYVDTIYDADGDGTITNIFGTGNALNNTLAYDAYASFVTAQEYQTLHPGYYAPSTLGGLSVLYNPDYLIDPNAGEYWGVVSGSVTIQMRSMVDPSVQSDYVIMLGGYGNVMTEGFHEPLYAIEVPHLPEGQQLQALQMQTLLDSPEPVFFIGDGTNETLAGDVLDDEIYGEGGNDHISGYGGSDYLDGGSGNDSLYGGDGDDALLGRDGADYLEGGNGDDYLIGGSDEDVLVGGYGADVLYGDDGADHLKGELGDDYIDGGAGADILIGGSGDDTIVADINDTAFSGGEGHDVLIVEGNVDFIYSLAQGAFEDVTSGGGDDVLTGTSGDNQIDAGAGNDTIFAGAGDDSIYGGDGTDTAIFSGNLANFTIEVDTQYGYALVYNDVEFDYVENVEFLKFDDYLVDVADVENPVAVTPPAPPTAGTWAAADDRFWTDAGTSIVIDFRANDTVPVGVDVNAYTSGQPAHGSIFWNGSAYTYQPDAGFSGIDWFSYGLYDGDNHDQNMTGEGAVVTIHVGQPYDPSDHTGVSANVGGTNGYTFFGTGLDDTVTFTPSEDPYDNTNAYADGRSGDDTLVLDGDVEYYSIQGQGDSFVVNDRRIDGKSIDIKNIEYLKFNNTAALSIADIAADAGFNVGDAWVVSKPVVLPEDQWTVSDDRFGVAANMPAAPDLTGNDIIPGGVGYQVHILSQPTHGFINSSQYDPVTGWGDSGYSDYSPDTGFIGIDMFQYELLDASGNSMTPSGGAMAVVFVGQPFDPNSTTGLTISAGYSIVGSNFDDTVNFSGGNGNYIDAKAGNDVVTFSGNEADYQIQAQGEHFTVSDIATGESIQFTNVEHIIFNDSSLISLADIVANSGYDPGESWAEAQPISGPPAGVTESVGNGNGTYFGGTNFDDTALFTGGNTSFADGGAGDDTMVFAGDVADYRIQGNDDHFWVYNTANASSEVIEFTNFEHLQFADAGRLALSDIIVAAGHEPGDVWPDSTPINVPGANGGTWVANDDRFWTTSGTSVVLNMTGNDTVPTGAHYNASVWDQPHHGSISFNGTNYVYTPDSGFTGVDWFTYGLTDADNNDEVKTDVPGFGIIHVGQSYDPNNDEGVSGSVGAAGYFGGSRFNDIVNYSAGNGSFVDGKGGDDIIVFDGDIQDFRIQGNGDSFWIYNDSNPSQSEVIEFTNVEYIQFNGTAAYSLADVVAAANHSPGDFWFDSEPIGGLV</sequence>
<gene>
    <name evidence="3" type="ORF">ACFOJ9_06105</name>
</gene>
<dbReference type="PANTHER" id="PTHR38340">
    <property type="entry name" value="S-LAYER PROTEIN"/>
    <property type="match status" value="1"/>
</dbReference>
<dbReference type="InterPro" id="IPR018511">
    <property type="entry name" value="Hemolysin-typ_Ca-bd_CS"/>
</dbReference>
<dbReference type="PROSITE" id="PS00330">
    <property type="entry name" value="HEMOLYSIN_CALCIUM"/>
    <property type="match status" value="7"/>
</dbReference>
<dbReference type="PANTHER" id="PTHR38340:SF1">
    <property type="entry name" value="S-LAYER PROTEIN"/>
    <property type="match status" value="1"/>
</dbReference>
<evidence type="ECO:0000256" key="1">
    <source>
        <dbReference type="ARBA" id="ARBA00004613"/>
    </source>
</evidence>
<dbReference type="Pfam" id="PF00353">
    <property type="entry name" value="HemolysinCabind"/>
    <property type="match status" value="5"/>
</dbReference>
<dbReference type="EMBL" id="JBHRVD010000001">
    <property type="protein sequence ID" value="MFC3321352.1"/>
    <property type="molecule type" value="Genomic_DNA"/>
</dbReference>
<reference evidence="4" key="1">
    <citation type="journal article" date="2019" name="Int. J. Syst. Evol. Microbiol.">
        <title>The Global Catalogue of Microorganisms (GCM) 10K type strain sequencing project: providing services to taxonomists for standard genome sequencing and annotation.</title>
        <authorList>
            <consortium name="The Broad Institute Genomics Platform"/>
            <consortium name="The Broad Institute Genome Sequencing Center for Infectious Disease"/>
            <person name="Wu L."/>
            <person name="Ma J."/>
        </authorList>
    </citation>
    <scope>NUCLEOTIDE SEQUENCE [LARGE SCALE GENOMIC DNA]</scope>
    <source>
        <strain evidence="4">ICMP 19515</strain>
    </source>
</reference>
<dbReference type="Gene3D" id="2.60.40.3440">
    <property type="match status" value="2"/>
</dbReference>
<evidence type="ECO:0000256" key="2">
    <source>
        <dbReference type="ARBA" id="ARBA00022525"/>
    </source>
</evidence>